<feature type="domain" description="PIN" evidence="8">
    <location>
        <begin position="8"/>
        <end position="118"/>
    </location>
</feature>
<dbReference type="PANTHER" id="PTHR33653:SF1">
    <property type="entry name" value="RIBONUCLEASE VAPC2"/>
    <property type="match status" value="1"/>
</dbReference>
<evidence type="ECO:0000256" key="3">
    <source>
        <dbReference type="ARBA" id="ARBA00022722"/>
    </source>
</evidence>
<evidence type="ECO:0000256" key="6">
    <source>
        <dbReference type="ARBA" id="ARBA00022842"/>
    </source>
</evidence>
<dbReference type="EMBL" id="JAKLTQ010000001">
    <property type="protein sequence ID" value="MCG2620965.1"/>
    <property type="molecule type" value="Genomic_DNA"/>
</dbReference>
<dbReference type="InterPro" id="IPR029060">
    <property type="entry name" value="PIN-like_dom_sf"/>
</dbReference>
<sequence length="141" mass="15414">MSTPAGLLLDTCVLAELRSPAPDPAVVGFLHRRRHLRVYLSALSIGELHRLGRQDLRLQSVQGWLAELNERFADNILPVDHRVAVCWGQLDGGPEVSAAQSLIAATALDKNLTVVSRNVESYRKLTVPAVDPWAAEERAGT</sequence>
<evidence type="ECO:0000313" key="10">
    <source>
        <dbReference type="Proteomes" id="UP001165368"/>
    </source>
</evidence>
<gene>
    <name evidence="9" type="ORF">LVY72_03435</name>
</gene>
<organism evidence="9 10">
    <name type="scientific">Arthrobacter hankyongi</name>
    <dbReference type="NCBI Taxonomy" id="2904801"/>
    <lineage>
        <taxon>Bacteria</taxon>
        <taxon>Bacillati</taxon>
        <taxon>Actinomycetota</taxon>
        <taxon>Actinomycetes</taxon>
        <taxon>Micrococcales</taxon>
        <taxon>Micrococcaceae</taxon>
        <taxon>Arthrobacter</taxon>
    </lineage>
</organism>
<keyword evidence="3" id="KW-0540">Nuclease</keyword>
<evidence type="ECO:0000256" key="1">
    <source>
        <dbReference type="ARBA" id="ARBA00001946"/>
    </source>
</evidence>
<dbReference type="PANTHER" id="PTHR33653">
    <property type="entry name" value="RIBONUCLEASE VAPC2"/>
    <property type="match status" value="1"/>
</dbReference>
<keyword evidence="10" id="KW-1185">Reference proteome</keyword>
<keyword evidence="4" id="KW-0479">Metal-binding</keyword>
<dbReference type="Proteomes" id="UP001165368">
    <property type="component" value="Unassembled WGS sequence"/>
</dbReference>
<comment type="cofactor">
    <cofactor evidence="1">
        <name>Mg(2+)</name>
        <dbReference type="ChEBI" id="CHEBI:18420"/>
    </cofactor>
</comment>
<dbReference type="Gene3D" id="3.40.50.1010">
    <property type="entry name" value="5'-nuclease"/>
    <property type="match status" value="1"/>
</dbReference>
<keyword evidence="2" id="KW-1277">Toxin-antitoxin system</keyword>
<evidence type="ECO:0000259" key="8">
    <source>
        <dbReference type="Pfam" id="PF01850"/>
    </source>
</evidence>
<dbReference type="InterPro" id="IPR050556">
    <property type="entry name" value="Type_II_TA_system_RNase"/>
</dbReference>
<keyword evidence="5" id="KW-0378">Hydrolase</keyword>
<dbReference type="InterPro" id="IPR002716">
    <property type="entry name" value="PIN_dom"/>
</dbReference>
<evidence type="ECO:0000256" key="4">
    <source>
        <dbReference type="ARBA" id="ARBA00022723"/>
    </source>
</evidence>
<evidence type="ECO:0000256" key="5">
    <source>
        <dbReference type="ARBA" id="ARBA00022801"/>
    </source>
</evidence>
<comment type="similarity">
    <text evidence="7">Belongs to the PINc/VapC protein family.</text>
</comment>
<comment type="caution">
    <text evidence="9">The sequence shown here is derived from an EMBL/GenBank/DDBJ whole genome shotgun (WGS) entry which is preliminary data.</text>
</comment>
<evidence type="ECO:0000256" key="7">
    <source>
        <dbReference type="ARBA" id="ARBA00038093"/>
    </source>
</evidence>
<keyword evidence="6" id="KW-0460">Magnesium</keyword>
<proteinExistence type="inferred from homology"/>
<dbReference type="Pfam" id="PF01850">
    <property type="entry name" value="PIN"/>
    <property type="match status" value="1"/>
</dbReference>
<dbReference type="SUPFAM" id="SSF88723">
    <property type="entry name" value="PIN domain-like"/>
    <property type="match status" value="1"/>
</dbReference>
<evidence type="ECO:0000313" key="9">
    <source>
        <dbReference type="EMBL" id="MCG2620965.1"/>
    </source>
</evidence>
<reference evidence="9" key="1">
    <citation type="submission" date="2022-01" db="EMBL/GenBank/DDBJ databases">
        <authorList>
            <person name="Jo J.-H."/>
            <person name="Im W.-T."/>
        </authorList>
    </citation>
    <scope>NUCLEOTIDE SEQUENCE</scope>
    <source>
        <strain evidence="9">I2-34</strain>
    </source>
</reference>
<accession>A0ABS9L2V4</accession>
<name>A0ABS9L2V4_9MICC</name>
<evidence type="ECO:0000256" key="2">
    <source>
        <dbReference type="ARBA" id="ARBA00022649"/>
    </source>
</evidence>
<protein>
    <submittedName>
        <fullName evidence="9">Plasmid stabilization protein</fullName>
    </submittedName>
</protein>
<dbReference type="RefSeq" id="WP_237818043.1">
    <property type="nucleotide sequence ID" value="NZ_JAKLTQ010000001.1"/>
</dbReference>